<evidence type="ECO:0000256" key="7">
    <source>
        <dbReference type="ARBA" id="ARBA00023163"/>
    </source>
</evidence>
<feature type="region of interest" description="Disordered" evidence="8">
    <location>
        <begin position="986"/>
        <end position="1005"/>
    </location>
</feature>
<feature type="compositionally biased region" description="Polar residues" evidence="8">
    <location>
        <begin position="889"/>
        <end position="905"/>
    </location>
</feature>
<dbReference type="Pfam" id="PF09733">
    <property type="entry name" value="VEFS-Box"/>
    <property type="match status" value="1"/>
</dbReference>
<reference evidence="11" key="1">
    <citation type="submission" date="2022-12" db="EMBL/GenBank/DDBJ databases">
        <title>Chromosome-level genome assembly of the bean flower thrips Megalurothrips usitatus.</title>
        <authorList>
            <person name="Ma L."/>
            <person name="Liu Q."/>
            <person name="Li H."/>
            <person name="Cai W."/>
        </authorList>
    </citation>
    <scope>NUCLEOTIDE SEQUENCE</scope>
    <source>
        <strain evidence="11">Cailab_2022a</strain>
    </source>
</reference>
<dbReference type="GO" id="GO:0006325">
    <property type="term" value="P:chromatin organization"/>
    <property type="evidence" value="ECO:0007669"/>
    <property type="project" value="UniProtKB-KW"/>
</dbReference>
<evidence type="ECO:0000313" key="12">
    <source>
        <dbReference type="Proteomes" id="UP001075354"/>
    </source>
</evidence>
<name>A0AAV7XTB7_9NEOP</name>
<sequence>MSTMPPKKRDKEGESSKNQRSDSAKPVQDPQFCQAFEKPTQIYQLLKVRNADSPIFLHRNLSYMRYRMSRSHKSRQSFKIDSLLEKVSKKLIPPSLRGGFMTITFLGFYDKKSATVDVPNEPVKVETLLRKLCHKKRKDAKAQTMHTVTVGTSIVPMNPSEECPPPKAPTVSISVDEFCDDQSEVKSYHLLLRVYNAPVNGVNGTGGSEQETGEPIPKRRRTSTSRDEIKLFGTDLVVYDKQKQCLLGDGDYELLMDEHPRNSRRQSWEHVGDISKLLPMCLQRIPFSSQDCNSFERFSSGPTLKFKLEWSREQRSSFVDRPRSVPARDEETLDTNGNKENKQDRASKKPAADKKEEEKKLREKPTIVYQLHYNNNSRQQTAPCFDLCCPWCRLDCGNLFSLLKHLKLCHARFTFTYTPIDNVAQIDVAINESYDGSYTGSPHDIIAQPGGSAFSRNGPQIRTCVSNILVCHPKRQNASLAEFMELEDESGDLQRSFITGHNRLYHHTVTCLPVNPKEMENDSEDENDPKWLQAKTIMMIDEFTDVNEGEKELMKMWNLHVMKEGYVGDCQVPLACSKFLEKKGKELLDKNLYRNFVVHMCSLFDYGLISPVAFYQTIQQLHEMVNDVHAKLMQSSWEAQKEHWIKSGAKEKQNTPSHFKAQAPTGISADPSIRRKLYSPGSFKSESPSRHKAPQQVEDEEENDEDDDDEEDEEEDTDKGGIQKSSCSSSASSTSSESVATKKKSLVCGSDLDKKKSNIVKVGSVCTSNNATPKGQLIQNKPHSQGQKLPSNSCSKPHVSENSNGDTLKRKAPSSIPNQSIVKTTNSASNEPPAKKKIIAQPNGKPQAVSSQNASVCSDLKRKLSSAGVTSASSDDNSDCFDSKKSVNGVGQQNTNNKIPPTQGVNDAKKRLPLPIIPWNGTNSLNSITCATSQSVDLKKKHVPNGVTSLDGKLVSNCTVEMVPILEDIASLSSSKLSTPICNDAKRKSSLGQNPIGSSLNQGDSGLQRRKSICADSAPVPVSESSLVLPRRKSFSSNQSSEPSTVQTLASKGIVS</sequence>
<feature type="region of interest" description="Disordered" evidence="8">
    <location>
        <begin position="649"/>
        <end position="853"/>
    </location>
</feature>
<feature type="region of interest" description="Disordered" evidence="8">
    <location>
        <begin position="202"/>
        <end position="225"/>
    </location>
</feature>
<dbReference type="InterPro" id="IPR057540">
    <property type="entry name" value="Znf_SUZ12"/>
</dbReference>
<dbReference type="GO" id="GO:0016586">
    <property type="term" value="C:RSC-type complex"/>
    <property type="evidence" value="ECO:0007669"/>
    <property type="project" value="TreeGrafter"/>
</dbReference>
<evidence type="ECO:0000256" key="3">
    <source>
        <dbReference type="ARBA" id="ARBA00022771"/>
    </source>
</evidence>
<dbReference type="GO" id="GO:0031490">
    <property type="term" value="F:chromatin DNA binding"/>
    <property type="evidence" value="ECO:0007669"/>
    <property type="project" value="TreeGrafter"/>
</dbReference>
<keyword evidence="6" id="KW-0805">Transcription regulation</keyword>
<dbReference type="PANTHER" id="PTHR22597:SF0">
    <property type="entry name" value="POLYCOMB PROTEIN SUZ12"/>
    <property type="match status" value="1"/>
</dbReference>
<feature type="compositionally biased region" description="Acidic residues" evidence="8">
    <location>
        <begin position="697"/>
        <end position="717"/>
    </location>
</feature>
<feature type="compositionally biased region" description="Basic and acidic residues" evidence="8">
    <location>
        <begin position="337"/>
        <end position="361"/>
    </location>
</feature>
<dbReference type="AlphaFoldDB" id="A0AAV7XTB7"/>
<dbReference type="EMBL" id="JAPTSV010000003">
    <property type="protein sequence ID" value="KAJ1529653.1"/>
    <property type="molecule type" value="Genomic_DNA"/>
</dbReference>
<feature type="region of interest" description="Disordered" evidence="8">
    <location>
        <begin position="867"/>
        <end position="907"/>
    </location>
</feature>
<feature type="compositionally biased region" description="Basic and acidic residues" evidence="8">
    <location>
        <begin position="319"/>
        <end position="330"/>
    </location>
</feature>
<keyword evidence="12" id="KW-1185">Reference proteome</keyword>
<dbReference type="CDD" id="cd21740">
    <property type="entry name" value="C2_II_SUZ12"/>
    <property type="match status" value="1"/>
</dbReference>
<organism evidence="11 12">
    <name type="scientific">Megalurothrips usitatus</name>
    <name type="common">bean blossom thrips</name>
    <dbReference type="NCBI Taxonomy" id="439358"/>
    <lineage>
        <taxon>Eukaryota</taxon>
        <taxon>Metazoa</taxon>
        <taxon>Ecdysozoa</taxon>
        <taxon>Arthropoda</taxon>
        <taxon>Hexapoda</taxon>
        <taxon>Insecta</taxon>
        <taxon>Pterygota</taxon>
        <taxon>Neoptera</taxon>
        <taxon>Paraneoptera</taxon>
        <taxon>Thysanoptera</taxon>
        <taxon>Terebrantia</taxon>
        <taxon>Thripoidea</taxon>
        <taxon>Thripidae</taxon>
        <taxon>Megalurothrips</taxon>
    </lineage>
</organism>
<dbReference type="Proteomes" id="UP001075354">
    <property type="component" value="Chromosome 3"/>
</dbReference>
<keyword evidence="2" id="KW-0479">Metal-binding</keyword>
<feature type="domain" description="Polycomb protein VEFS-Box" evidence="9">
    <location>
        <begin position="494"/>
        <end position="611"/>
    </location>
</feature>
<feature type="region of interest" description="Disordered" evidence="8">
    <location>
        <begin position="1"/>
        <end position="29"/>
    </location>
</feature>
<feature type="compositionally biased region" description="Polar residues" evidence="8">
    <location>
        <begin position="1035"/>
        <end position="1050"/>
    </location>
</feature>
<feature type="compositionally biased region" description="Polar residues" evidence="8">
    <location>
        <begin position="765"/>
        <end position="806"/>
    </location>
</feature>
<evidence type="ECO:0008006" key="13">
    <source>
        <dbReference type="Google" id="ProtNLM"/>
    </source>
</evidence>
<evidence type="ECO:0000256" key="1">
    <source>
        <dbReference type="ARBA" id="ARBA00007416"/>
    </source>
</evidence>
<keyword evidence="3" id="KW-0863">Zinc-finger</keyword>
<feature type="compositionally biased region" description="Polar residues" evidence="8">
    <location>
        <begin position="990"/>
        <end position="1005"/>
    </location>
</feature>
<evidence type="ECO:0000313" key="11">
    <source>
        <dbReference type="EMBL" id="KAJ1529653.1"/>
    </source>
</evidence>
<proteinExistence type="inferred from homology"/>
<dbReference type="GO" id="GO:0008270">
    <property type="term" value="F:zinc ion binding"/>
    <property type="evidence" value="ECO:0007669"/>
    <property type="project" value="UniProtKB-KW"/>
</dbReference>
<keyword evidence="4" id="KW-0862">Zinc</keyword>
<dbReference type="GO" id="GO:0035098">
    <property type="term" value="C:ESC/E(Z) complex"/>
    <property type="evidence" value="ECO:0007669"/>
    <property type="project" value="TreeGrafter"/>
</dbReference>
<dbReference type="Pfam" id="PF23320">
    <property type="entry name" value="Zn_SUZ12"/>
    <property type="match status" value="1"/>
</dbReference>
<feature type="compositionally biased region" description="Basic and acidic residues" evidence="8">
    <location>
        <begin position="7"/>
        <end position="23"/>
    </location>
</feature>
<feature type="region of interest" description="Disordered" evidence="8">
    <location>
        <begin position="319"/>
        <end position="361"/>
    </location>
</feature>
<feature type="compositionally biased region" description="Polar residues" evidence="8">
    <location>
        <begin position="815"/>
        <end position="830"/>
    </location>
</feature>
<evidence type="ECO:0000259" key="9">
    <source>
        <dbReference type="Pfam" id="PF09733"/>
    </source>
</evidence>
<evidence type="ECO:0000256" key="6">
    <source>
        <dbReference type="ARBA" id="ARBA00023015"/>
    </source>
</evidence>
<dbReference type="InterPro" id="IPR019135">
    <property type="entry name" value="Polycomb_protein_VEFS-Box"/>
</dbReference>
<gene>
    <name evidence="11" type="ORF">ONE63_006416</name>
</gene>
<evidence type="ECO:0000256" key="4">
    <source>
        <dbReference type="ARBA" id="ARBA00022833"/>
    </source>
</evidence>
<feature type="region of interest" description="Disordered" evidence="8">
    <location>
        <begin position="1013"/>
        <end position="1056"/>
    </location>
</feature>
<feature type="compositionally biased region" description="Low complexity" evidence="8">
    <location>
        <begin position="724"/>
        <end position="739"/>
    </location>
</feature>
<evidence type="ECO:0000256" key="8">
    <source>
        <dbReference type="SAM" id="MobiDB-lite"/>
    </source>
</evidence>
<evidence type="ECO:0000256" key="2">
    <source>
        <dbReference type="ARBA" id="ARBA00022723"/>
    </source>
</evidence>
<dbReference type="CDD" id="cd21750">
    <property type="entry name" value="ZnB-Zn_SUZ12"/>
    <property type="match status" value="1"/>
</dbReference>
<feature type="domain" description="Polycomb protein SUZ12-like zinc finger" evidence="10">
    <location>
        <begin position="366"/>
        <end position="432"/>
    </location>
</feature>
<comment type="caution">
    <text evidence="11">The sequence shown here is derived from an EMBL/GenBank/DDBJ whole genome shotgun (WGS) entry which is preliminary data.</text>
</comment>
<evidence type="ECO:0000256" key="5">
    <source>
        <dbReference type="ARBA" id="ARBA00022853"/>
    </source>
</evidence>
<keyword evidence="7" id="KW-0804">Transcription</keyword>
<comment type="similarity">
    <text evidence="1">Belongs to the VEFS (VRN2-EMF2-FIS2-SU(Z)12) family.</text>
</comment>
<keyword evidence="5" id="KW-0156">Chromatin regulator</keyword>
<accession>A0AAV7XTB7</accession>
<protein>
    <recommendedName>
        <fullName evidence="13">Polycomb protein suz12-A</fullName>
    </recommendedName>
</protein>
<evidence type="ECO:0000259" key="10">
    <source>
        <dbReference type="Pfam" id="PF23320"/>
    </source>
</evidence>
<dbReference type="CDD" id="cd21551">
    <property type="entry name" value="VEFS-box_SUZ12"/>
    <property type="match status" value="1"/>
</dbReference>
<dbReference type="PANTHER" id="PTHR22597">
    <property type="entry name" value="POLYCOMB GROUP PROTEIN"/>
    <property type="match status" value="1"/>
</dbReference>